<evidence type="ECO:0000256" key="3">
    <source>
        <dbReference type="ARBA" id="ARBA00022933"/>
    </source>
</evidence>
<dbReference type="InterPro" id="IPR039992">
    <property type="entry name" value="Sep15_SelM"/>
</dbReference>
<dbReference type="Gene3D" id="3.40.30.50">
    <property type="entry name" value="Sep15/SelM thioredoxin-like domain, active-site redox motif"/>
    <property type="match status" value="1"/>
</dbReference>
<dbReference type="InterPro" id="IPR036249">
    <property type="entry name" value="Thioredoxin-like_sf"/>
</dbReference>
<evidence type="ECO:0000313" key="6">
    <source>
        <dbReference type="EMBL" id="KAF7388032.1"/>
    </source>
</evidence>
<evidence type="ECO:0000256" key="1">
    <source>
        <dbReference type="ARBA" id="ARBA00005742"/>
    </source>
</evidence>
<dbReference type="GO" id="GO:0016491">
    <property type="term" value="F:oxidoreductase activity"/>
    <property type="evidence" value="ECO:0007669"/>
    <property type="project" value="TreeGrafter"/>
</dbReference>
<comment type="caution">
    <text evidence="6">The sequence shown here is derived from an EMBL/GenBank/DDBJ whole genome shotgun (WGS) entry which is preliminary data.</text>
</comment>
<dbReference type="EMBL" id="JACSEA010000012">
    <property type="protein sequence ID" value="KAF7388032.1"/>
    <property type="molecule type" value="Genomic_DNA"/>
</dbReference>
<gene>
    <name evidence="6" type="ORF">HZH66_010799</name>
</gene>
<evidence type="ECO:0000256" key="2">
    <source>
        <dbReference type="ARBA" id="ARBA00022729"/>
    </source>
</evidence>
<sequence length="137" mass="15554">MDISRRKSGVSYFRFLRILKINMAPSTIVTFISLLLLVVTLAAVSAKSKYTFATIESCSGCSLNRLPDVKKFIFEDVPKYNNVEFKHIQGASPELVLYDENEEEVERLNLVSLTRDECNDLLLSKGFTKSIPKKDEI</sequence>
<dbReference type="PANTHER" id="PTHR13077:SF7">
    <property type="entry name" value="SELENOPROTEIN M"/>
    <property type="match status" value="1"/>
</dbReference>
<dbReference type="InterPro" id="IPR014912">
    <property type="entry name" value="Sep15_SelM_dom"/>
</dbReference>
<dbReference type="Pfam" id="PF08806">
    <property type="entry name" value="Sep15_SelM"/>
    <property type="match status" value="1"/>
</dbReference>
<accession>A0A834JIZ8</accession>
<proteinExistence type="inferred from homology"/>
<keyword evidence="3" id="KW-0712">Selenocysteine</keyword>
<evidence type="ECO:0000259" key="5">
    <source>
        <dbReference type="Pfam" id="PF08806"/>
    </source>
</evidence>
<dbReference type="AlphaFoldDB" id="A0A834JIZ8"/>
<feature type="domain" description="Selenoprotein F/M" evidence="5">
    <location>
        <begin position="54"/>
        <end position="127"/>
    </location>
</feature>
<comment type="similarity">
    <text evidence="1">Belongs to the selenoprotein M/F family.</text>
</comment>
<keyword evidence="7" id="KW-1185">Reference proteome</keyword>
<dbReference type="InterPro" id="IPR038219">
    <property type="entry name" value="Sep15/SelM_sf"/>
</dbReference>
<evidence type="ECO:0000313" key="7">
    <source>
        <dbReference type="Proteomes" id="UP000614350"/>
    </source>
</evidence>
<dbReference type="PANTHER" id="PTHR13077">
    <property type="entry name" value="SELENOPROTEIN F"/>
    <property type="match status" value="1"/>
</dbReference>
<keyword evidence="2" id="KW-0732">Signal</keyword>
<evidence type="ECO:0000256" key="4">
    <source>
        <dbReference type="ARBA" id="ARBA00040773"/>
    </source>
</evidence>
<organism evidence="6 7">
    <name type="scientific">Vespula vulgaris</name>
    <name type="common">Yellow jacket</name>
    <name type="synonym">Wasp</name>
    <dbReference type="NCBI Taxonomy" id="7454"/>
    <lineage>
        <taxon>Eukaryota</taxon>
        <taxon>Metazoa</taxon>
        <taxon>Ecdysozoa</taxon>
        <taxon>Arthropoda</taxon>
        <taxon>Hexapoda</taxon>
        <taxon>Insecta</taxon>
        <taxon>Pterygota</taxon>
        <taxon>Neoptera</taxon>
        <taxon>Endopterygota</taxon>
        <taxon>Hymenoptera</taxon>
        <taxon>Apocrita</taxon>
        <taxon>Aculeata</taxon>
        <taxon>Vespoidea</taxon>
        <taxon>Vespidae</taxon>
        <taxon>Vespinae</taxon>
        <taxon>Vespula</taxon>
    </lineage>
</organism>
<name>A0A834JIZ8_VESVU</name>
<dbReference type="GO" id="GO:0005788">
    <property type="term" value="C:endoplasmic reticulum lumen"/>
    <property type="evidence" value="ECO:0007669"/>
    <property type="project" value="TreeGrafter"/>
</dbReference>
<protein>
    <recommendedName>
        <fullName evidence="4">Selenoprotein M</fullName>
    </recommendedName>
</protein>
<reference evidence="6" key="1">
    <citation type="journal article" date="2020" name="G3 (Bethesda)">
        <title>High-Quality Assemblies for Three Invasive Social Wasps from the &lt;i&gt;Vespula&lt;/i&gt; Genus.</title>
        <authorList>
            <person name="Harrop T.W.R."/>
            <person name="Guhlin J."/>
            <person name="McLaughlin G.M."/>
            <person name="Permina E."/>
            <person name="Stockwell P."/>
            <person name="Gilligan J."/>
            <person name="Le Lec M.F."/>
            <person name="Gruber M.A.M."/>
            <person name="Quinn O."/>
            <person name="Lovegrove M."/>
            <person name="Duncan E.J."/>
            <person name="Remnant E.J."/>
            <person name="Van Eeckhoven J."/>
            <person name="Graham B."/>
            <person name="Knapp R.A."/>
            <person name="Langford K.W."/>
            <person name="Kronenberg Z."/>
            <person name="Press M.O."/>
            <person name="Eacker S.M."/>
            <person name="Wilson-Rankin E.E."/>
            <person name="Purcell J."/>
            <person name="Lester P.J."/>
            <person name="Dearden P.K."/>
        </authorList>
    </citation>
    <scope>NUCLEOTIDE SEQUENCE</scope>
    <source>
        <strain evidence="6">Marl-1</strain>
    </source>
</reference>
<dbReference type="SUPFAM" id="SSF52833">
    <property type="entry name" value="Thioredoxin-like"/>
    <property type="match status" value="1"/>
</dbReference>
<dbReference type="Proteomes" id="UP000614350">
    <property type="component" value="Unassembled WGS sequence"/>
</dbReference>